<name>A0A382RK03_9ZZZZ</name>
<proteinExistence type="predicted"/>
<gene>
    <name evidence="1" type="ORF">METZ01_LOCUS350172</name>
</gene>
<protein>
    <submittedName>
        <fullName evidence="1">Uncharacterized protein</fullName>
    </submittedName>
</protein>
<sequence length="37" mass="4199">MDDKEKILGKGFKALRPKSEYSDDVIAPPYDVLNSEE</sequence>
<dbReference type="EMBL" id="UINC01121863">
    <property type="protein sequence ID" value="SVC97318.1"/>
    <property type="molecule type" value="Genomic_DNA"/>
</dbReference>
<accession>A0A382RK03</accession>
<organism evidence="1">
    <name type="scientific">marine metagenome</name>
    <dbReference type="NCBI Taxonomy" id="408172"/>
    <lineage>
        <taxon>unclassified sequences</taxon>
        <taxon>metagenomes</taxon>
        <taxon>ecological metagenomes</taxon>
    </lineage>
</organism>
<dbReference type="AlphaFoldDB" id="A0A382RK03"/>
<reference evidence="1" key="1">
    <citation type="submission" date="2018-05" db="EMBL/GenBank/DDBJ databases">
        <authorList>
            <person name="Lanie J.A."/>
            <person name="Ng W.-L."/>
            <person name="Kazmierczak K.M."/>
            <person name="Andrzejewski T.M."/>
            <person name="Davidsen T.M."/>
            <person name="Wayne K.J."/>
            <person name="Tettelin H."/>
            <person name="Glass J.I."/>
            <person name="Rusch D."/>
            <person name="Podicherti R."/>
            <person name="Tsui H.-C.T."/>
            <person name="Winkler M.E."/>
        </authorList>
    </citation>
    <scope>NUCLEOTIDE SEQUENCE</scope>
</reference>
<feature type="non-terminal residue" evidence="1">
    <location>
        <position position="37"/>
    </location>
</feature>
<evidence type="ECO:0000313" key="1">
    <source>
        <dbReference type="EMBL" id="SVC97318.1"/>
    </source>
</evidence>